<dbReference type="GO" id="GO:0046677">
    <property type="term" value="P:response to antibiotic"/>
    <property type="evidence" value="ECO:0007669"/>
    <property type="project" value="InterPro"/>
</dbReference>
<dbReference type="GO" id="GO:0008658">
    <property type="term" value="F:penicillin binding"/>
    <property type="evidence" value="ECO:0007669"/>
    <property type="project" value="InterPro"/>
</dbReference>
<dbReference type="SUPFAM" id="SSF56519">
    <property type="entry name" value="Penicillin binding protein dimerisation domain"/>
    <property type="match status" value="1"/>
</dbReference>
<dbReference type="InterPro" id="IPR012338">
    <property type="entry name" value="Beta-lactam/transpept-like"/>
</dbReference>
<dbReference type="PANTHER" id="PTHR30627">
    <property type="entry name" value="PEPTIDOGLYCAN D,D-TRANSPEPTIDASE"/>
    <property type="match status" value="1"/>
</dbReference>
<evidence type="ECO:0000313" key="8">
    <source>
        <dbReference type="Proteomes" id="UP000093482"/>
    </source>
</evidence>
<evidence type="ECO:0008006" key="9">
    <source>
        <dbReference type="Google" id="ProtNLM"/>
    </source>
</evidence>
<dbReference type="Pfam" id="PF00905">
    <property type="entry name" value="Transpeptidase"/>
    <property type="match status" value="1"/>
</dbReference>
<dbReference type="Gene3D" id="3.10.450.100">
    <property type="entry name" value="NTF2-like, domain 1"/>
    <property type="match status" value="1"/>
</dbReference>
<dbReference type="InterPro" id="IPR007887">
    <property type="entry name" value="MecA_N"/>
</dbReference>
<dbReference type="SUPFAM" id="SSF56601">
    <property type="entry name" value="beta-lactamase/transpeptidase-like"/>
    <property type="match status" value="1"/>
</dbReference>
<comment type="similarity">
    <text evidence="2">Belongs to the transpeptidase family.</text>
</comment>
<dbReference type="InterPro" id="IPR005311">
    <property type="entry name" value="PBP_dimer"/>
</dbReference>
<dbReference type="Pfam" id="PF03717">
    <property type="entry name" value="PBP_dimer"/>
    <property type="match status" value="1"/>
</dbReference>
<comment type="caution">
    <text evidence="7">The sequence shown here is derived from an EMBL/GenBank/DDBJ whole genome shotgun (WGS) entry which is preliminary data.</text>
</comment>
<organism evidence="7 8">
    <name type="scientific">Caryophanon latum</name>
    <dbReference type="NCBI Taxonomy" id="33977"/>
    <lineage>
        <taxon>Bacteria</taxon>
        <taxon>Bacillati</taxon>
        <taxon>Bacillota</taxon>
        <taxon>Bacilli</taxon>
        <taxon>Bacillales</taxon>
        <taxon>Caryophanaceae</taxon>
        <taxon>Caryophanon</taxon>
    </lineage>
</organism>
<dbReference type="Gene3D" id="3.40.710.10">
    <property type="entry name" value="DD-peptidase/beta-lactamase superfamily"/>
    <property type="match status" value="1"/>
</dbReference>
<evidence type="ECO:0000256" key="2">
    <source>
        <dbReference type="ARBA" id="ARBA00007171"/>
    </source>
</evidence>
<accession>A0A1C0YUL8</accession>
<dbReference type="PANTHER" id="PTHR30627:SF25">
    <property type="entry name" value="PENICILLIN-BINDING PROTEIN 3"/>
    <property type="match status" value="1"/>
</dbReference>
<dbReference type="AlphaFoldDB" id="A0A1C0YUL8"/>
<dbReference type="InterPro" id="IPR032710">
    <property type="entry name" value="NTF2-like_dom_sf"/>
</dbReference>
<dbReference type="GO" id="GO:0071972">
    <property type="term" value="F:peptidoglycan L,D-transpeptidase activity"/>
    <property type="evidence" value="ECO:0007669"/>
    <property type="project" value="TreeGrafter"/>
</dbReference>
<feature type="domain" description="Penicillin-binding protein transpeptidase" evidence="4">
    <location>
        <begin position="348"/>
        <end position="645"/>
    </location>
</feature>
<dbReference type="Pfam" id="PF05223">
    <property type="entry name" value="MecA_N"/>
    <property type="match status" value="1"/>
</dbReference>
<dbReference type="Gene3D" id="3.90.1310.10">
    <property type="entry name" value="Penicillin-binding protein 2a (Domain 2)"/>
    <property type="match status" value="1"/>
</dbReference>
<name>A0A1C0YUL8_9BACL</name>
<feature type="domain" description="NTF2-like N-terminal transpeptidase" evidence="6">
    <location>
        <begin position="40"/>
        <end position="145"/>
    </location>
</feature>
<gene>
    <name evidence="7" type="ORF">A6K76_02050</name>
</gene>
<dbReference type="GO" id="GO:0005886">
    <property type="term" value="C:plasma membrane"/>
    <property type="evidence" value="ECO:0007669"/>
    <property type="project" value="TreeGrafter"/>
</dbReference>
<dbReference type="InterPro" id="IPR036138">
    <property type="entry name" value="PBP_dimer_sf"/>
</dbReference>
<sequence length="656" mass="71544">MKKKWLLPTIILFIIVGSFFGYRTYSENVKQQAYDDLRKDWVEALTKAQFDQLPTLVSEDSLKEAKYTEEDLIAKYTNIFEGIELTNLQIDLKETEEAVLHYTASFDTAVGKIENLSYEAPIVEEGDAYKIDWNATLIFPNMHASDKIRYTVARPARGEIIDRNGVALAENGTRPQAGVIPNTLGTGALRTTKIALIANALGITKSFVESQLAQSWVTDESFVPLKTMPTLDKPVIDGVVYQDVASRVYPYADIAAHLIGYVGKVTAEDIEKNSALSSNDIIGRTGLERTFDDRLRGKKGGEIYIETAKGKKRETIATVEAVDGETIQLTIDTFLQRSAYESLGTGVGSTVVTEPTTGDILAAVSKPSFNPNLFVTGISQSQYAIYNDDVRKPFISRFTARYAPGSTFKPITAAIAIEAGTLNPTEALSIPAMRWQPDTSWGSYFISRLNFAASVDLTTSLVKSDNIYYAIQALRLGEEKFREGLNKLIFGEELDLPVAMTPAQISNDDKFATSALLADTSYGQGQMLLSPLQMAATYSVLPNDGTVVYPKLLKATEQKTKPAFQPATIATIESALTKVVTSADGTGHVLNAVPNVAAKTGTAELKATQQGRGVENSLIVAYDTSASRYLVVSIVENYTGTPSAAERIVPLLKSMQ</sequence>
<dbReference type="OrthoDB" id="9770103at2"/>
<evidence type="ECO:0000259" key="5">
    <source>
        <dbReference type="Pfam" id="PF03717"/>
    </source>
</evidence>
<proteinExistence type="inferred from homology"/>
<comment type="subcellular location">
    <subcellularLocation>
        <location evidence="1">Membrane</location>
    </subcellularLocation>
</comment>
<evidence type="ECO:0000256" key="1">
    <source>
        <dbReference type="ARBA" id="ARBA00004370"/>
    </source>
</evidence>
<evidence type="ECO:0000259" key="4">
    <source>
        <dbReference type="Pfam" id="PF00905"/>
    </source>
</evidence>
<dbReference type="Proteomes" id="UP000093482">
    <property type="component" value="Unassembled WGS sequence"/>
</dbReference>
<reference evidence="7 8" key="1">
    <citation type="submission" date="2016-07" db="EMBL/GenBank/DDBJ databases">
        <title>Caryophanon latum genome sequencing.</title>
        <authorList>
            <person name="Verma A."/>
            <person name="Pal Y."/>
            <person name="Krishnamurthi S."/>
        </authorList>
    </citation>
    <scope>NUCLEOTIDE SEQUENCE [LARGE SCALE GENOMIC DNA]</scope>
    <source>
        <strain evidence="7 8">DSM 14151</strain>
    </source>
</reference>
<evidence type="ECO:0000259" key="6">
    <source>
        <dbReference type="Pfam" id="PF05223"/>
    </source>
</evidence>
<feature type="domain" description="Penicillin-binding protein dimerisation" evidence="5">
    <location>
        <begin position="154"/>
        <end position="315"/>
    </location>
</feature>
<dbReference type="SUPFAM" id="SSF54427">
    <property type="entry name" value="NTF2-like"/>
    <property type="match status" value="1"/>
</dbReference>
<dbReference type="EMBL" id="MATO01000034">
    <property type="protein sequence ID" value="OCS90856.1"/>
    <property type="molecule type" value="Genomic_DNA"/>
</dbReference>
<keyword evidence="3" id="KW-0472">Membrane</keyword>
<dbReference type="InterPro" id="IPR001460">
    <property type="entry name" value="PCN-bd_Tpept"/>
</dbReference>
<evidence type="ECO:0000313" key="7">
    <source>
        <dbReference type="EMBL" id="OCS90856.1"/>
    </source>
</evidence>
<dbReference type="RefSeq" id="WP_066464321.1">
    <property type="nucleotide sequence ID" value="NZ_MATO01000034.1"/>
</dbReference>
<evidence type="ECO:0000256" key="3">
    <source>
        <dbReference type="ARBA" id="ARBA00023136"/>
    </source>
</evidence>
<keyword evidence="8" id="KW-1185">Reference proteome</keyword>
<protein>
    <recommendedName>
        <fullName evidence="9">Penicillin-binding protein</fullName>
    </recommendedName>
</protein>
<dbReference type="Gene3D" id="3.30.1390.30">
    <property type="entry name" value="Penicillin-binding protein 2a, domain 3"/>
    <property type="match status" value="1"/>
</dbReference>
<dbReference type="GO" id="GO:0071555">
    <property type="term" value="P:cell wall organization"/>
    <property type="evidence" value="ECO:0007669"/>
    <property type="project" value="TreeGrafter"/>
</dbReference>
<dbReference type="InterPro" id="IPR050515">
    <property type="entry name" value="Beta-lactam/transpept"/>
</dbReference>